<feature type="signal peptide" evidence="2">
    <location>
        <begin position="1"/>
        <end position="22"/>
    </location>
</feature>
<protein>
    <submittedName>
        <fullName evidence="4">DUF4124 domain-containing protein</fullName>
    </submittedName>
</protein>
<evidence type="ECO:0000313" key="4">
    <source>
        <dbReference type="EMBL" id="MEJ8858569.1"/>
    </source>
</evidence>
<dbReference type="Proteomes" id="UP001367030">
    <property type="component" value="Unassembled WGS sequence"/>
</dbReference>
<feature type="compositionally biased region" description="Polar residues" evidence="1">
    <location>
        <begin position="66"/>
        <end position="82"/>
    </location>
</feature>
<keyword evidence="5" id="KW-1185">Reference proteome</keyword>
<dbReference type="Pfam" id="PF13511">
    <property type="entry name" value="DUF4124"/>
    <property type="match status" value="1"/>
</dbReference>
<comment type="caution">
    <text evidence="4">The sequence shown here is derived from an EMBL/GenBank/DDBJ whole genome shotgun (WGS) entry which is preliminary data.</text>
</comment>
<reference evidence="4 5" key="1">
    <citation type="submission" date="2024-03" db="EMBL/GenBank/DDBJ databases">
        <title>Novel species of the genus Variovorax.</title>
        <authorList>
            <person name="Liu Q."/>
            <person name="Xin Y.-H."/>
        </authorList>
    </citation>
    <scope>NUCLEOTIDE SEQUENCE [LARGE SCALE GENOMIC DNA]</scope>
    <source>
        <strain evidence="4 5">KACC 18901</strain>
    </source>
</reference>
<keyword evidence="2" id="KW-0732">Signal</keyword>
<accession>A0ABU8XFT1</accession>
<proteinExistence type="predicted"/>
<organism evidence="4 5">
    <name type="scientific">Variovorax robiniae</name>
    <dbReference type="NCBI Taxonomy" id="1836199"/>
    <lineage>
        <taxon>Bacteria</taxon>
        <taxon>Pseudomonadati</taxon>
        <taxon>Pseudomonadota</taxon>
        <taxon>Betaproteobacteria</taxon>
        <taxon>Burkholderiales</taxon>
        <taxon>Comamonadaceae</taxon>
        <taxon>Variovorax</taxon>
    </lineage>
</organism>
<evidence type="ECO:0000256" key="1">
    <source>
        <dbReference type="SAM" id="MobiDB-lite"/>
    </source>
</evidence>
<dbReference type="RefSeq" id="WP_340338630.1">
    <property type="nucleotide sequence ID" value="NZ_JBBKZS010000018.1"/>
</dbReference>
<sequence>MNLHSTPVLAVLLALAAAPAMAGVHRCIDAEGKISFSDTVCNGVRAEKSFSAVNSAKGWKEEVYRPTTSGARQDVSPVSVQTPPRAAGVIKTK</sequence>
<feature type="domain" description="DUF4124" evidence="3">
    <location>
        <begin position="12"/>
        <end position="55"/>
    </location>
</feature>
<evidence type="ECO:0000256" key="2">
    <source>
        <dbReference type="SAM" id="SignalP"/>
    </source>
</evidence>
<name>A0ABU8XFT1_9BURK</name>
<dbReference type="EMBL" id="JBBKZS010000018">
    <property type="protein sequence ID" value="MEJ8858569.1"/>
    <property type="molecule type" value="Genomic_DNA"/>
</dbReference>
<feature type="region of interest" description="Disordered" evidence="1">
    <location>
        <begin position="65"/>
        <end position="93"/>
    </location>
</feature>
<evidence type="ECO:0000259" key="3">
    <source>
        <dbReference type="Pfam" id="PF13511"/>
    </source>
</evidence>
<gene>
    <name evidence="4" type="ORF">WKW79_28630</name>
</gene>
<dbReference type="InterPro" id="IPR025392">
    <property type="entry name" value="DUF4124"/>
</dbReference>
<evidence type="ECO:0000313" key="5">
    <source>
        <dbReference type="Proteomes" id="UP001367030"/>
    </source>
</evidence>
<feature type="chain" id="PRO_5045766442" evidence="2">
    <location>
        <begin position="23"/>
        <end position="93"/>
    </location>
</feature>